<dbReference type="AlphaFoldDB" id="A0A813J5F9"/>
<proteinExistence type="predicted"/>
<feature type="compositionally biased region" description="Low complexity" evidence="1">
    <location>
        <begin position="83"/>
        <end position="94"/>
    </location>
</feature>
<feature type="non-terminal residue" evidence="2">
    <location>
        <position position="94"/>
    </location>
</feature>
<dbReference type="EMBL" id="CAJNNW010019836">
    <property type="protein sequence ID" value="CAE8665260.1"/>
    <property type="molecule type" value="Genomic_DNA"/>
</dbReference>
<accession>A0A813J5F9</accession>
<reference evidence="2" key="1">
    <citation type="submission" date="2021-02" db="EMBL/GenBank/DDBJ databases">
        <authorList>
            <person name="Dougan E. K."/>
            <person name="Rhodes N."/>
            <person name="Thang M."/>
            <person name="Chan C."/>
        </authorList>
    </citation>
    <scope>NUCLEOTIDE SEQUENCE</scope>
</reference>
<evidence type="ECO:0000313" key="3">
    <source>
        <dbReference type="Proteomes" id="UP000626109"/>
    </source>
</evidence>
<gene>
    <name evidence="2" type="ORF">PGLA2088_LOCUS15867</name>
</gene>
<comment type="caution">
    <text evidence="2">The sequence shown here is derived from an EMBL/GenBank/DDBJ whole genome shotgun (WGS) entry which is preliminary data.</text>
</comment>
<name>A0A813J5F9_POLGL</name>
<sequence>AKGLAANLQSLAVLRSNIRQALLSSPLCDGPGFVKNKFEPVLMEKWRLYCEGRPPSQQTFASSEPPHPLAPGAFAPPLPPGAPIVSGPPARNGT</sequence>
<dbReference type="Proteomes" id="UP000626109">
    <property type="component" value="Unassembled WGS sequence"/>
</dbReference>
<protein>
    <submittedName>
        <fullName evidence="2">Uncharacterized protein</fullName>
    </submittedName>
</protein>
<feature type="compositionally biased region" description="Pro residues" evidence="1">
    <location>
        <begin position="65"/>
        <end position="82"/>
    </location>
</feature>
<organism evidence="2 3">
    <name type="scientific">Polarella glacialis</name>
    <name type="common">Dinoflagellate</name>
    <dbReference type="NCBI Taxonomy" id="89957"/>
    <lineage>
        <taxon>Eukaryota</taxon>
        <taxon>Sar</taxon>
        <taxon>Alveolata</taxon>
        <taxon>Dinophyceae</taxon>
        <taxon>Suessiales</taxon>
        <taxon>Suessiaceae</taxon>
        <taxon>Polarella</taxon>
    </lineage>
</organism>
<feature type="non-terminal residue" evidence="2">
    <location>
        <position position="1"/>
    </location>
</feature>
<evidence type="ECO:0000256" key="1">
    <source>
        <dbReference type="SAM" id="MobiDB-lite"/>
    </source>
</evidence>
<feature type="region of interest" description="Disordered" evidence="1">
    <location>
        <begin position="54"/>
        <end position="94"/>
    </location>
</feature>
<evidence type="ECO:0000313" key="2">
    <source>
        <dbReference type="EMBL" id="CAE8665260.1"/>
    </source>
</evidence>